<gene>
    <name evidence="13" type="ORF">GIB67_037495</name>
</gene>
<feature type="region of interest" description="Disordered" evidence="11">
    <location>
        <begin position="1"/>
        <end position="63"/>
    </location>
</feature>
<dbReference type="PANTHER" id="PTHR31846">
    <property type="entry name" value="CRS1 / YHBY (CRM) DOMAIN-CONTAINING PROTEIN"/>
    <property type="match status" value="1"/>
</dbReference>
<keyword evidence="5" id="KW-0677">Repeat</keyword>
<dbReference type="InterPro" id="IPR045278">
    <property type="entry name" value="CRS1/CFM2/CFM3"/>
</dbReference>
<evidence type="ECO:0000256" key="8">
    <source>
        <dbReference type="ARBA" id="ARBA00023187"/>
    </source>
</evidence>
<dbReference type="GO" id="GO:0003729">
    <property type="term" value="F:mRNA binding"/>
    <property type="evidence" value="ECO:0007669"/>
    <property type="project" value="InterPro"/>
</dbReference>
<dbReference type="OrthoDB" id="551352at2759"/>
<evidence type="ECO:0000256" key="10">
    <source>
        <dbReference type="PROSITE-ProRule" id="PRU00626"/>
    </source>
</evidence>
<feature type="domain" description="CRM" evidence="12">
    <location>
        <begin position="201"/>
        <end position="297"/>
    </location>
</feature>
<dbReference type="GO" id="GO:0009507">
    <property type="term" value="C:chloroplast"/>
    <property type="evidence" value="ECO:0007669"/>
    <property type="project" value="UniProtKB-SubCell"/>
</dbReference>
<feature type="domain" description="CRM" evidence="12">
    <location>
        <begin position="415"/>
        <end position="492"/>
    </location>
</feature>
<dbReference type="GO" id="GO:1990904">
    <property type="term" value="C:ribonucleoprotein complex"/>
    <property type="evidence" value="ECO:0007669"/>
    <property type="project" value="UniProtKB-KW"/>
</dbReference>
<sequence>MSSALFFSASLPSNNTPQSFTNKPNPSSSNANISSNPLKTLPKPHNSTKFFPPKTNNNIVPNPISDTDVDKAIKMPTAPWMTTPILLPSNKVPPFSKTINKHTPFDKLDRSLTDKVRGRRGRQAMRDIIKSVTKLQQLSIPEHPRVPPEKSEKFEFGFGLKLELERVGEEEVEEVRVPWGMSERGWFRRMKKEKVVTAAELSLPALVIERLRSDAKKITQWVKVNKVGMSQAVVDEVKMTWRNKELVMLKFELPLCRNMDRALEIVETQTGGLVVWRKKDTLVVYRGCKYESSKDFLRLPSNRASTEVTSSSSVSHFKVEEDSAGLSHKEFDGITGEMHNSVENSFRISAAEKFSLEPVTGTLYEREADRLLDGLGPRFVNWWWRKPLPVDADMLPKLVPGFMTPFRLCPPNLRPTISDDELTYLRKTARSLPTHFALGRNTKLQGLASAVIKLWEKSLIVKIAVKWGIPNTNNEQMAWELKASYVKSNKDS</sequence>
<dbReference type="Gene3D" id="3.30.110.60">
    <property type="entry name" value="YhbY-like"/>
    <property type="match status" value="1"/>
</dbReference>
<dbReference type="EMBL" id="JACGCM010002822">
    <property type="protein sequence ID" value="KAF6134968.1"/>
    <property type="molecule type" value="Genomic_DNA"/>
</dbReference>
<evidence type="ECO:0000256" key="5">
    <source>
        <dbReference type="ARBA" id="ARBA00022737"/>
    </source>
</evidence>
<dbReference type="PANTHER" id="PTHR31846:SF10">
    <property type="entry name" value="CHLOROPLASTIC GROUP IIA INTRON SPLICING FACILITATOR CRS1, CHLOROPLASTIC"/>
    <property type="match status" value="1"/>
</dbReference>
<feature type="compositionally biased region" description="Polar residues" evidence="11">
    <location>
        <begin position="12"/>
        <end position="21"/>
    </location>
</feature>
<evidence type="ECO:0000313" key="14">
    <source>
        <dbReference type="Proteomes" id="UP000541444"/>
    </source>
</evidence>
<evidence type="ECO:0000259" key="12">
    <source>
        <dbReference type="PROSITE" id="PS51295"/>
    </source>
</evidence>
<keyword evidence="6 10" id="KW-0694">RNA-binding</keyword>
<keyword evidence="2" id="KW-0150">Chloroplast</keyword>
<comment type="caution">
    <text evidence="13">The sequence shown here is derived from an EMBL/GenBank/DDBJ whole genome shotgun (WGS) entry which is preliminary data.</text>
</comment>
<evidence type="ECO:0000256" key="7">
    <source>
        <dbReference type="ARBA" id="ARBA00022946"/>
    </source>
</evidence>
<evidence type="ECO:0000256" key="6">
    <source>
        <dbReference type="ARBA" id="ARBA00022884"/>
    </source>
</evidence>
<dbReference type="Pfam" id="PF01985">
    <property type="entry name" value="CRS1_YhbY"/>
    <property type="match status" value="2"/>
</dbReference>
<organism evidence="13 14">
    <name type="scientific">Kingdonia uniflora</name>
    <dbReference type="NCBI Taxonomy" id="39325"/>
    <lineage>
        <taxon>Eukaryota</taxon>
        <taxon>Viridiplantae</taxon>
        <taxon>Streptophyta</taxon>
        <taxon>Embryophyta</taxon>
        <taxon>Tracheophyta</taxon>
        <taxon>Spermatophyta</taxon>
        <taxon>Magnoliopsida</taxon>
        <taxon>Ranunculales</taxon>
        <taxon>Circaeasteraceae</taxon>
        <taxon>Kingdonia</taxon>
    </lineage>
</organism>
<evidence type="ECO:0000313" key="13">
    <source>
        <dbReference type="EMBL" id="KAF6134968.1"/>
    </source>
</evidence>
<dbReference type="Proteomes" id="UP000541444">
    <property type="component" value="Unassembled WGS sequence"/>
</dbReference>
<reference evidence="13 14" key="1">
    <citation type="journal article" date="2020" name="IScience">
        <title>Genome Sequencing of the Endangered Kingdonia uniflora (Circaeasteraceae, Ranunculales) Reveals Potential Mechanisms of Evolutionary Specialization.</title>
        <authorList>
            <person name="Sun Y."/>
            <person name="Deng T."/>
            <person name="Zhang A."/>
            <person name="Moore M.J."/>
            <person name="Landis J.B."/>
            <person name="Lin N."/>
            <person name="Zhang H."/>
            <person name="Zhang X."/>
            <person name="Huang J."/>
            <person name="Zhang X."/>
            <person name="Sun H."/>
            <person name="Wang H."/>
        </authorList>
    </citation>
    <scope>NUCLEOTIDE SEQUENCE [LARGE SCALE GENOMIC DNA]</scope>
    <source>
        <strain evidence="13">TB1705</strain>
        <tissue evidence="13">Leaf</tissue>
    </source>
</reference>
<keyword evidence="7" id="KW-0809">Transit peptide</keyword>
<protein>
    <recommendedName>
        <fullName evidence="12">CRM domain-containing protein</fullName>
    </recommendedName>
</protein>
<keyword evidence="9" id="KW-0687">Ribonucleoprotein</keyword>
<feature type="compositionally biased region" description="Low complexity" evidence="11">
    <location>
        <begin position="1"/>
        <end position="11"/>
    </location>
</feature>
<dbReference type="SMART" id="SM01103">
    <property type="entry name" value="CRS1_YhbY"/>
    <property type="match status" value="1"/>
</dbReference>
<feature type="compositionally biased region" description="Polar residues" evidence="11">
    <location>
        <begin position="45"/>
        <end position="60"/>
    </location>
</feature>
<name>A0A7J7KXB0_9MAGN</name>
<dbReference type="GO" id="GO:0000373">
    <property type="term" value="P:Group II intron splicing"/>
    <property type="evidence" value="ECO:0007669"/>
    <property type="project" value="UniProtKB-ARBA"/>
</dbReference>
<proteinExistence type="predicted"/>
<keyword evidence="4" id="KW-0507">mRNA processing</keyword>
<dbReference type="InterPro" id="IPR035920">
    <property type="entry name" value="YhbY-like_sf"/>
</dbReference>
<comment type="subcellular location">
    <subcellularLocation>
        <location evidence="1">Plastid</location>
        <location evidence="1">Chloroplast</location>
    </subcellularLocation>
</comment>
<evidence type="ECO:0000256" key="1">
    <source>
        <dbReference type="ARBA" id="ARBA00004229"/>
    </source>
</evidence>
<keyword evidence="8" id="KW-0508">mRNA splicing</keyword>
<dbReference type="InterPro" id="IPR001890">
    <property type="entry name" value="RNA-binding_CRM"/>
</dbReference>
<keyword evidence="14" id="KW-1185">Reference proteome</keyword>
<evidence type="ECO:0000256" key="4">
    <source>
        <dbReference type="ARBA" id="ARBA00022664"/>
    </source>
</evidence>
<evidence type="ECO:0000256" key="3">
    <source>
        <dbReference type="ARBA" id="ARBA00022640"/>
    </source>
</evidence>
<evidence type="ECO:0000256" key="9">
    <source>
        <dbReference type="ARBA" id="ARBA00023274"/>
    </source>
</evidence>
<feature type="compositionally biased region" description="Low complexity" evidence="11">
    <location>
        <begin position="22"/>
        <end position="37"/>
    </location>
</feature>
<dbReference type="PROSITE" id="PS51295">
    <property type="entry name" value="CRM"/>
    <property type="match status" value="2"/>
</dbReference>
<keyword evidence="3" id="KW-0934">Plastid</keyword>
<accession>A0A7J7KXB0</accession>
<dbReference type="GO" id="GO:0006397">
    <property type="term" value="P:mRNA processing"/>
    <property type="evidence" value="ECO:0007669"/>
    <property type="project" value="UniProtKB-KW"/>
</dbReference>
<evidence type="ECO:0000256" key="11">
    <source>
        <dbReference type="SAM" id="MobiDB-lite"/>
    </source>
</evidence>
<evidence type="ECO:0000256" key="2">
    <source>
        <dbReference type="ARBA" id="ARBA00022528"/>
    </source>
</evidence>
<dbReference type="SUPFAM" id="SSF75471">
    <property type="entry name" value="YhbY-like"/>
    <property type="match status" value="2"/>
</dbReference>
<dbReference type="AlphaFoldDB" id="A0A7J7KXB0"/>